<sequence>MFSKNRSNDSVPQPSPTPEPTPDFRPATPPAASAHKPKPPASILASDLSITGNVRSSGDIQVEGTIDGDVRAQILIIGESATVKGEVIAEEIVVHGRVIGRLRGSKLRLTATARVEGDLVHRTLAIESGAQFEGSVHRQEDPLSQGAKPAPQPPRLTPPAPAEVTEAGE</sequence>
<feature type="region of interest" description="Disordered" evidence="2">
    <location>
        <begin position="133"/>
        <end position="169"/>
    </location>
</feature>
<feature type="region of interest" description="Disordered" evidence="2">
    <location>
        <begin position="1"/>
        <end position="44"/>
    </location>
</feature>
<dbReference type="InterPro" id="IPR007607">
    <property type="entry name" value="BacA/B"/>
</dbReference>
<feature type="compositionally biased region" description="Pro residues" evidence="2">
    <location>
        <begin position="13"/>
        <end position="29"/>
    </location>
</feature>
<reference evidence="3 4" key="1">
    <citation type="submission" date="2017-08" db="EMBL/GenBank/DDBJ databases">
        <title>Infants hospitalized years apart are colonized by the same room-sourced microbial strains.</title>
        <authorList>
            <person name="Brooks B."/>
            <person name="Olm M.R."/>
            <person name="Firek B.A."/>
            <person name="Baker R."/>
            <person name="Thomas B.C."/>
            <person name="Morowitz M.J."/>
            <person name="Banfield J.F."/>
        </authorList>
    </citation>
    <scope>NUCLEOTIDE SEQUENCE [LARGE SCALE GENOMIC DNA]</scope>
    <source>
        <strain evidence="3">S2_005_002_R2_34</strain>
    </source>
</reference>
<evidence type="ECO:0000256" key="1">
    <source>
        <dbReference type="ARBA" id="ARBA00044755"/>
    </source>
</evidence>
<feature type="compositionally biased region" description="Polar residues" evidence="2">
    <location>
        <begin position="1"/>
        <end position="11"/>
    </location>
</feature>
<feature type="compositionally biased region" description="Pro residues" evidence="2">
    <location>
        <begin position="150"/>
        <end position="161"/>
    </location>
</feature>
<evidence type="ECO:0000256" key="2">
    <source>
        <dbReference type="SAM" id="MobiDB-lite"/>
    </source>
</evidence>
<evidence type="ECO:0000313" key="3">
    <source>
        <dbReference type="EMBL" id="PZQ52115.1"/>
    </source>
</evidence>
<dbReference type="EMBL" id="QFPW01000001">
    <property type="protein sequence ID" value="PZQ52115.1"/>
    <property type="molecule type" value="Genomic_DNA"/>
</dbReference>
<comment type="caution">
    <text evidence="3">The sequence shown here is derived from an EMBL/GenBank/DDBJ whole genome shotgun (WGS) entry which is preliminary data.</text>
</comment>
<comment type="similarity">
    <text evidence="1">Belongs to the bactofilin family.</text>
</comment>
<dbReference type="Proteomes" id="UP000249185">
    <property type="component" value="Unassembled WGS sequence"/>
</dbReference>
<dbReference type="PANTHER" id="PTHR35024">
    <property type="entry name" value="HYPOTHETICAL CYTOSOLIC PROTEIN"/>
    <property type="match status" value="1"/>
</dbReference>
<protein>
    <recommendedName>
        <fullName evidence="5">Polymer-forming cytoskeletal protein</fullName>
    </recommendedName>
</protein>
<organism evidence="3 4">
    <name type="scientific">Rhodovulum sulfidophilum</name>
    <name type="common">Rhodobacter sulfidophilus</name>
    <dbReference type="NCBI Taxonomy" id="35806"/>
    <lineage>
        <taxon>Bacteria</taxon>
        <taxon>Pseudomonadati</taxon>
        <taxon>Pseudomonadota</taxon>
        <taxon>Alphaproteobacteria</taxon>
        <taxon>Rhodobacterales</taxon>
        <taxon>Paracoccaceae</taxon>
        <taxon>Rhodovulum</taxon>
    </lineage>
</organism>
<dbReference type="PANTHER" id="PTHR35024:SF4">
    <property type="entry name" value="POLYMER-FORMING CYTOSKELETAL PROTEIN"/>
    <property type="match status" value="1"/>
</dbReference>
<gene>
    <name evidence="3" type="ORF">DI556_00105</name>
</gene>
<dbReference type="Pfam" id="PF04519">
    <property type="entry name" value="Bactofilin"/>
    <property type="match status" value="1"/>
</dbReference>
<evidence type="ECO:0000313" key="4">
    <source>
        <dbReference type="Proteomes" id="UP000249185"/>
    </source>
</evidence>
<proteinExistence type="inferred from homology"/>
<accession>A0A2W5NMY6</accession>
<evidence type="ECO:0008006" key="5">
    <source>
        <dbReference type="Google" id="ProtNLM"/>
    </source>
</evidence>
<dbReference type="AlphaFoldDB" id="A0A2W5NMY6"/>
<name>A0A2W5NMY6_RHOSU</name>